<organism evidence="1 2">
    <name type="scientific">Thalassobacterium maritimum</name>
    <dbReference type="NCBI Taxonomy" id="3041265"/>
    <lineage>
        <taxon>Bacteria</taxon>
        <taxon>Pseudomonadati</taxon>
        <taxon>Verrucomicrobiota</taxon>
        <taxon>Opitutia</taxon>
        <taxon>Puniceicoccales</taxon>
        <taxon>Coraliomargaritaceae</taxon>
        <taxon>Thalassobacterium</taxon>
    </lineage>
</organism>
<dbReference type="SUPFAM" id="SSF56784">
    <property type="entry name" value="HAD-like"/>
    <property type="match status" value="1"/>
</dbReference>
<dbReference type="EMBL" id="JARXHW010000031">
    <property type="protein sequence ID" value="MDQ8208460.1"/>
    <property type="molecule type" value="Genomic_DNA"/>
</dbReference>
<evidence type="ECO:0000313" key="2">
    <source>
        <dbReference type="Proteomes" id="UP001225316"/>
    </source>
</evidence>
<accession>A0ABU1AZ93</accession>
<evidence type="ECO:0000313" key="1">
    <source>
        <dbReference type="EMBL" id="MDQ8208460.1"/>
    </source>
</evidence>
<keyword evidence="2" id="KW-1185">Reference proteome</keyword>
<dbReference type="RefSeq" id="WP_308951052.1">
    <property type="nucleotide sequence ID" value="NZ_JARXHW010000031.1"/>
</dbReference>
<evidence type="ECO:0008006" key="3">
    <source>
        <dbReference type="Google" id="ProtNLM"/>
    </source>
</evidence>
<protein>
    <recommendedName>
        <fullName evidence="3">Haloacid dehalogenase</fullName>
    </recommendedName>
</protein>
<dbReference type="Gene3D" id="3.40.50.1000">
    <property type="entry name" value="HAD superfamily/HAD-like"/>
    <property type="match status" value="1"/>
</dbReference>
<sequence>MTELNAKISYESLHTRLIACDSDGCAFDVMDIKHKECFCPAFIKHFGLQNCAKQAREVWEFVNLYSVTRGSNRFLAVGMALELLSEHPAVRAAEVSFMDFSQLYRFLKEAEALGEPSLQRAAALTDDAALKAMLAWTREVNILVKEMCHGVASFAGVGTALQRAAETCDVVVVSQAPRSTLVYEWAQAGLDSHAVFIAGQEFGTKAAQVKQILESVDTNYEVLVLGDALGDQFAAEAAGARFFPIIPGDEVASWRRFVEEGLPRFNEGRFDDSYQASLLHAFSHALPKDPPWLA</sequence>
<dbReference type="Proteomes" id="UP001225316">
    <property type="component" value="Unassembled WGS sequence"/>
</dbReference>
<proteinExistence type="predicted"/>
<dbReference type="InterPro" id="IPR036412">
    <property type="entry name" value="HAD-like_sf"/>
</dbReference>
<dbReference type="InterPro" id="IPR023214">
    <property type="entry name" value="HAD_sf"/>
</dbReference>
<name>A0ABU1AZ93_9BACT</name>
<gene>
    <name evidence="1" type="ORF">QEH52_13130</name>
</gene>
<comment type="caution">
    <text evidence="1">The sequence shown here is derived from an EMBL/GenBank/DDBJ whole genome shotgun (WGS) entry which is preliminary data.</text>
</comment>
<reference evidence="1 2" key="1">
    <citation type="submission" date="2023-04" db="EMBL/GenBank/DDBJ databases">
        <title>A novel bacteria isolated from coastal sediment.</title>
        <authorList>
            <person name="Liu X.-J."/>
            <person name="Du Z.-J."/>
        </authorList>
    </citation>
    <scope>NUCLEOTIDE SEQUENCE [LARGE SCALE GENOMIC DNA]</scope>
    <source>
        <strain evidence="1 2">SDUM461003</strain>
    </source>
</reference>